<name>A0A812VYT7_9DINO</name>
<accession>A0A812VYT7</accession>
<organism evidence="1 2">
    <name type="scientific">Symbiodinium necroappetens</name>
    <dbReference type="NCBI Taxonomy" id="1628268"/>
    <lineage>
        <taxon>Eukaryota</taxon>
        <taxon>Sar</taxon>
        <taxon>Alveolata</taxon>
        <taxon>Dinophyceae</taxon>
        <taxon>Suessiales</taxon>
        <taxon>Symbiodiniaceae</taxon>
        <taxon>Symbiodinium</taxon>
    </lineage>
</organism>
<sequence length="120" mass="13448">MPQLLFLEPQQSEHEAKAPENPAAAGLLHKSMTAANWWRLLPLEPAKFTRVVVFDTETSGFSNDDEILEIGAIELEVQPPSLQSPQPNILSSVQLFNFELYRSVIPQSFETNAENQLQSV</sequence>
<dbReference type="SUPFAM" id="SSF53098">
    <property type="entry name" value="Ribonuclease H-like"/>
    <property type="match status" value="1"/>
</dbReference>
<proteinExistence type="predicted"/>
<dbReference type="EMBL" id="CAJNJA010031697">
    <property type="protein sequence ID" value="CAE7659750.1"/>
    <property type="molecule type" value="Genomic_DNA"/>
</dbReference>
<dbReference type="Gene3D" id="3.30.420.10">
    <property type="entry name" value="Ribonuclease H-like superfamily/Ribonuclease H"/>
    <property type="match status" value="1"/>
</dbReference>
<dbReference type="Proteomes" id="UP000601435">
    <property type="component" value="Unassembled WGS sequence"/>
</dbReference>
<protein>
    <submittedName>
        <fullName evidence="1">PolC protein</fullName>
    </submittedName>
</protein>
<gene>
    <name evidence="1" type="primary">polC</name>
    <name evidence="1" type="ORF">SNEC2469_LOCUS18726</name>
</gene>
<keyword evidence="2" id="KW-1185">Reference proteome</keyword>
<dbReference type="AlphaFoldDB" id="A0A812VYT7"/>
<reference evidence="1" key="1">
    <citation type="submission" date="2021-02" db="EMBL/GenBank/DDBJ databases">
        <authorList>
            <person name="Dougan E. K."/>
            <person name="Rhodes N."/>
            <person name="Thang M."/>
            <person name="Chan C."/>
        </authorList>
    </citation>
    <scope>NUCLEOTIDE SEQUENCE</scope>
</reference>
<dbReference type="InterPro" id="IPR012337">
    <property type="entry name" value="RNaseH-like_sf"/>
</dbReference>
<evidence type="ECO:0000313" key="2">
    <source>
        <dbReference type="Proteomes" id="UP000601435"/>
    </source>
</evidence>
<evidence type="ECO:0000313" key="1">
    <source>
        <dbReference type="EMBL" id="CAE7659750.1"/>
    </source>
</evidence>
<comment type="caution">
    <text evidence="1">The sequence shown here is derived from an EMBL/GenBank/DDBJ whole genome shotgun (WGS) entry which is preliminary data.</text>
</comment>
<dbReference type="OrthoDB" id="416591at2759"/>
<dbReference type="InterPro" id="IPR036397">
    <property type="entry name" value="RNaseH_sf"/>
</dbReference>
<dbReference type="GO" id="GO:0003676">
    <property type="term" value="F:nucleic acid binding"/>
    <property type="evidence" value="ECO:0007669"/>
    <property type="project" value="InterPro"/>
</dbReference>